<dbReference type="EMBL" id="BAABFA010000004">
    <property type="protein sequence ID" value="GAA4460885.1"/>
    <property type="molecule type" value="Genomic_DNA"/>
</dbReference>
<dbReference type="InterPro" id="IPR013538">
    <property type="entry name" value="ASHA1/2-like_C"/>
</dbReference>
<reference evidence="4" key="1">
    <citation type="journal article" date="2019" name="Int. J. Syst. Evol. Microbiol.">
        <title>The Global Catalogue of Microorganisms (GCM) 10K type strain sequencing project: providing services to taxonomists for standard genome sequencing and annotation.</title>
        <authorList>
            <consortium name="The Broad Institute Genomics Platform"/>
            <consortium name="The Broad Institute Genome Sequencing Center for Infectious Disease"/>
            <person name="Wu L."/>
            <person name="Ma J."/>
        </authorList>
    </citation>
    <scope>NUCLEOTIDE SEQUENCE [LARGE SCALE GENOMIC DNA]</scope>
    <source>
        <strain evidence="4">JCM 32105</strain>
    </source>
</reference>
<proteinExistence type="inferred from homology"/>
<name>A0ABP8N6T1_9BACT</name>
<evidence type="ECO:0000313" key="3">
    <source>
        <dbReference type="EMBL" id="GAA4460885.1"/>
    </source>
</evidence>
<comment type="similarity">
    <text evidence="1">Belongs to the AHA1 family.</text>
</comment>
<gene>
    <name evidence="3" type="ORF">GCM10023093_04510</name>
</gene>
<evidence type="ECO:0000259" key="2">
    <source>
        <dbReference type="Pfam" id="PF08327"/>
    </source>
</evidence>
<dbReference type="Gene3D" id="3.30.530.20">
    <property type="match status" value="1"/>
</dbReference>
<dbReference type="Proteomes" id="UP001500067">
    <property type="component" value="Unassembled WGS sequence"/>
</dbReference>
<feature type="domain" description="Activator of Hsp90 ATPase homologue 1/2-like C-terminal" evidence="2">
    <location>
        <begin position="13"/>
        <end position="77"/>
    </location>
</feature>
<evidence type="ECO:0000313" key="4">
    <source>
        <dbReference type="Proteomes" id="UP001500067"/>
    </source>
</evidence>
<dbReference type="SUPFAM" id="SSF55961">
    <property type="entry name" value="Bet v1-like"/>
    <property type="match status" value="1"/>
</dbReference>
<dbReference type="InterPro" id="IPR023393">
    <property type="entry name" value="START-like_dom_sf"/>
</dbReference>
<dbReference type="Pfam" id="PF08327">
    <property type="entry name" value="AHSA1"/>
    <property type="match status" value="1"/>
</dbReference>
<evidence type="ECO:0000256" key="1">
    <source>
        <dbReference type="ARBA" id="ARBA00006817"/>
    </source>
</evidence>
<keyword evidence="4" id="KW-1185">Reference proteome</keyword>
<accession>A0ABP8N6T1</accession>
<protein>
    <recommendedName>
        <fullName evidence="2">Activator of Hsp90 ATPase homologue 1/2-like C-terminal domain-containing protein</fullName>
    </recommendedName>
</protein>
<dbReference type="RefSeq" id="WP_345077885.1">
    <property type="nucleotide sequence ID" value="NZ_BAABFA010000004.1"/>
</dbReference>
<organism evidence="3 4">
    <name type="scientific">Nemorincola caseinilytica</name>
    <dbReference type="NCBI Taxonomy" id="2054315"/>
    <lineage>
        <taxon>Bacteria</taxon>
        <taxon>Pseudomonadati</taxon>
        <taxon>Bacteroidota</taxon>
        <taxon>Chitinophagia</taxon>
        <taxon>Chitinophagales</taxon>
        <taxon>Chitinophagaceae</taxon>
        <taxon>Nemorincola</taxon>
    </lineage>
</organism>
<comment type="caution">
    <text evidence="3">The sequence shown here is derived from an EMBL/GenBank/DDBJ whole genome shotgun (WGS) entry which is preliminary data.</text>
</comment>
<sequence>MKPFVLSQIDIAAPKEKIWDALINPDMTARYMFGCRVTTDWKPGSRVDWVGTHEGKEVTFVTGHVVTYEPYAVLEYTVIDPFATYPLRPRTTWR</sequence>